<dbReference type="PANTHER" id="PTHR13522">
    <property type="entry name" value="U6 SNRNA PHOSPHODIESTERASE 1"/>
    <property type="match status" value="1"/>
</dbReference>
<evidence type="ECO:0000256" key="4">
    <source>
        <dbReference type="ARBA" id="ARBA00023242"/>
    </source>
</evidence>
<evidence type="ECO:0000256" key="5">
    <source>
        <dbReference type="ARBA" id="ARBA00029543"/>
    </source>
</evidence>
<gene>
    <name evidence="8" type="ORF">OE88DRAFT_1713803</name>
</gene>
<dbReference type="GO" id="GO:0016829">
    <property type="term" value="F:lyase activity"/>
    <property type="evidence" value="ECO:0007669"/>
    <property type="project" value="UniProtKB-KW"/>
</dbReference>
<evidence type="ECO:0000256" key="7">
    <source>
        <dbReference type="SAM" id="MobiDB-lite"/>
    </source>
</evidence>
<keyword evidence="1" id="KW-0540">Nuclease</keyword>
<evidence type="ECO:0000256" key="3">
    <source>
        <dbReference type="ARBA" id="ARBA00023239"/>
    </source>
</evidence>
<feature type="region of interest" description="Disordered" evidence="7">
    <location>
        <begin position="221"/>
        <end position="261"/>
    </location>
</feature>
<feature type="region of interest" description="Disordered" evidence="7">
    <location>
        <begin position="1"/>
        <end position="22"/>
    </location>
</feature>
<keyword evidence="9" id="KW-1185">Reference proteome</keyword>
<dbReference type="EMBL" id="ML213518">
    <property type="protein sequence ID" value="TFK48635.1"/>
    <property type="molecule type" value="Genomic_DNA"/>
</dbReference>
<protein>
    <recommendedName>
        <fullName evidence="5">U6 snRNA phosphodiesterase 1</fullName>
    </recommendedName>
    <alternativeName>
        <fullName evidence="6">3'-5' RNA exonuclease USB1</fullName>
    </alternativeName>
</protein>
<evidence type="ECO:0000256" key="2">
    <source>
        <dbReference type="ARBA" id="ARBA00022801"/>
    </source>
</evidence>
<name>A0A5C3MUY7_9AGAM</name>
<organism evidence="8 9">
    <name type="scientific">Heliocybe sulcata</name>
    <dbReference type="NCBI Taxonomy" id="5364"/>
    <lineage>
        <taxon>Eukaryota</taxon>
        <taxon>Fungi</taxon>
        <taxon>Dikarya</taxon>
        <taxon>Basidiomycota</taxon>
        <taxon>Agaricomycotina</taxon>
        <taxon>Agaricomycetes</taxon>
        <taxon>Gloeophyllales</taxon>
        <taxon>Gloeophyllaceae</taxon>
        <taxon>Heliocybe</taxon>
    </lineage>
</organism>
<dbReference type="Gene3D" id="3.90.1140.10">
    <property type="entry name" value="Cyclic phosphodiesterase"/>
    <property type="match status" value="1"/>
</dbReference>
<dbReference type="GO" id="GO:0005634">
    <property type="term" value="C:nucleus"/>
    <property type="evidence" value="ECO:0007669"/>
    <property type="project" value="TreeGrafter"/>
</dbReference>
<dbReference type="InterPro" id="IPR027521">
    <property type="entry name" value="Usb1"/>
</dbReference>
<sequence>MKRPLVDYASDSDDGDGDSLLRPVKLPALSGSLAPSVPVDNPALHQGRVRTTPYIEGQYAAYVYVPVTLEPRSKLSKLVGKVYRDAKKSVPILQPMSSSSLDSGESAFNSELPHELHVSLSRPIFLRAHQLDELKRAVKSIAASHSPFTASFATFSNLTNDERTRTFLTLEIGAGHTEFSALSTSLTPHLQALRQKSFYSEPRFHASFAWALLSTAASTTTPAESSQDHVVQQNPASEARASPPPQPSSRASTSTTTVTSPFPTIPALPSTLVPDLIATYASQLASPHVGSFEVTHLCVKLGKTVSQFRLLGGP</sequence>
<accession>A0A5C3MUY7</accession>
<dbReference type="GO" id="GO:0000175">
    <property type="term" value="F:3'-5'-RNA exonuclease activity"/>
    <property type="evidence" value="ECO:0007669"/>
    <property type="project" value="TreeGrafter"/>
</dbReference>
<proteinExistence type="predicted"/>
<keyword evidence="2" id="KW-0378">Hydrolase</keyword>
<keyword evidence="4" id="KW-0539">Nucleus</keyword>
<dbReference type="AlphaFoldDB" id="A0A5C3MUY7"/>
<evidence type="ECO:0000256" key="6">
    <source>
        <dbReference type="ARBA" id="ARBA00030030"/>
    </source>
</evidence>
<dbReference type="PANTHER" id="PTHR13522:SF3">
    <property type="entry name" value="U6 SNRNA PHOSPHODIESTERASE 1"/>
    <property type="match status" value="1"/>
</dbReference>
<keyword evidence="3" id="KW-0456">Lyase</keyword>
<reference evidence="8 9" key="1">
    <citation type="journal article" date="2019" name="Nat. Ecol. Evol.">
        <title>Megaphylogeny resolves global patterns of mushroom evolution.</title>
        <authorList>
            <person name="Varga T."/>
            <person name="Krizsan K."/>
            <person name="Foldi C."/>
            <person name="Dima B."/>
            <person name="Sanchez-Garcia M."/>
            <person name="Sanchez-Ramirez S."/>
            <person name="Szollosi G.J."/>
            <person name="Szarkandi J.G."/>
            <person name="Papp V."/>
            <person name="Albert L."/>
            <person name="Andreopoulos W."/>
            <person name="Angelini C."/>
            <person name="Antonin V."/>
            <person name="Barry K.W."/>
            <person name="Bougher N.L."/>
            <person name="Buchanan P."/>
            <person name="Buyck B."/>
            <person name="Bense V."/>
            <person name="Catcheside P."/>
            <person name="Chovatia M."/>
            <person name="Cooper J."/>
            <person name="Damon W."/>
            <person name="Desjardin D."/>
            <person name="Finy P."/>
            <person name="Geml J."/>
            <person name="Haridas S."/>
            <person name="Hughes K."/>
            <person name="Justo A."/>
            <person name="Karasinski D."/>
            <person name="Kautmanova I."/>
            <person name="Kiss B."/>
            <person name="Kocsube S."/>
            <person name="Kotiranta H."/>
            <person name="LaButti K.M."/>
            <person name="Lechner B.E."/>
            <person name="Liimatainen K."/>
            <person name="Lipzen A."/>
            <person name="Lukacs Z."/>
            <person name="Mihaltcheva S."/>
            <person name="Morgado L.N."/>
            <person name="Niskanen T."/>
            <person name="Noordeloos M.E."/>
            <person name="Ohm R.A."/>
            <person name="Ortiz-Santana B."/>
            <person name="Ovrebo C."/>
            <person name="Racz N."/>
            <person name="Riley R."/>
            <person name="Savchenko A."/>
            <person name="Shiryaev A."/>
            <person name="Soop K."/>
            <person name="Spirin V."/>
            <person name="Szebenyi C."/>
            <person name="Tomsovsky M."/>
            <person name="Tulloss R.E."/>
            <person name="Uehling J."/>
            <person name="Grigoriev I.V."/>
            <person name="Vagvolgyi C."/>
            <person name="Papp T."/>
            <person name="Martin F.M."/>
            <person name="Miettinen O."/>
            <person name="Hibbett D.S."/>
            <person name="Nagy L.G."/>
        </authorList>
    </citation>
    <scope>NUCLEOTIDE SEQUENCE [LARGE SCALE GENOMIC DNA]</scope>
    <source>
        <strain evidence="8 9">OMC1185</strain>
    </source>
</reference>
<dbReference type="OrthoDB" id="49151at2759"/>
<dbReference type="GO" id="GO:0034477">
    <property type="term" value="P:U6 snRNA 3'-end processing"/>
    <property type="evidence" value="ECO:0007669"/>
    <property type="project" value="InterPro"/>
</dbReference>
<dbReference type="Proteomes" id="UP000305948">
    <property type="component" value="Unassembled WGS sequence"/>
</dbReference>
<evidence type="ECO:0000313" key="9">
    <source>
        <dbReference type="Proteomes" id="UP000305948"/>
    </source>
</evidence>
<dbReference type="Pfam" id="PF09749">
    <property type="entry name" value="HVSL"/>
    <property type="match status" value="1"/>
</dbReference>
<evidence type="ECO:0000313" key="8">
    <source>
        <dbReference type="EMBL" id="TFK48635.1"/>
    </source>
</evidence>
<dbReference type="STRING" id="5364.A0A5C3MUY7"/>
<evidence type="ECO:0000256" key="1">
    <source>
        <dbReference type="ARBA" id="ARBA00022722"/>
    </source>
</evidence>
<feature type="compositionally biased region" description="Low complexity" evidence="7">
    <location>
        <begin position="248"/>
        <end position="261"/>
    </location>
</feature>